<proteinExistence type="predicted"/>
<dbReference type="AlphaFoldDB" id="A0A4U6TD70"/>
<keyword evidence="3" id="KW-1185">Reference proteome</keyword>
<feature type="compositionally biased region" description="Low complexity" evidence="1">
    <location>
        <begin position="95"/>
        <end position="107"/>
    </location>
</feature>
<organism evidence="2 3">
    <name type="scientific">Setaria viridis</name>
    <name type="common">Green bristlegrass</name>
    <name type="synonym">Setaria italica subsp. viridis</name>
    <dbReference type="NCBI Taxonomy" id="4556"/>
    <lineage>
        <taxon>Eukaryota</taxon>
        <taxon>Viridiplantae</taxon>
        <taxon>Streptophyta</taxon>
        <taxon>Embryophyta</taxon>
        <taxon>Tracheophyta</taxon>
        <taxon>Spermatophyta</taxon>
        <taxon>Magnoliopsida</taxon>
        <taxon>Liliopsida</taxon>
        <taxon>Poales</taxon>
        <taxon>Poaceae</taxon>
        <taxon>PACMAD clade</taxon>
        <taxon>Panicoideae</taxon>
        <taxon>Panicodae</taxon>
        <taxon>Paniceae</taxon>
        <taxon>Cenchrinae</taxon>
        <taxon>Setaria</taxon>
    </lineage>
</organism>
<feature type="region of interest" description="Disordered" evidence="1">
    <location>
        <begin position="78"/>
        <end position="107"/>
    </location>
</feature>
<protein>
    <submittedName>
        <fullName evidence="2">Uncharacterized protein</fullName>
    </submittedName>
</protein>
<gene>
    <name evidence="2" type="ORF">SEVIR_8G083933v2</name>
</gene>
<evidence type="ECO:0000256" key="1">
    <source>
        <dbReference type="SAM" id="MobiDB-lite"/>
    </source>
</evidence>
<accession>A0A4U6TD70</accession>
<sequence>MTSRRPRAYVSASPQGARAGRGAVSVEVAEVGGGRRGGSVGVAETGWRRRRRGGVVGVGAGRPCLERPGRRRVVWGEGDAVLGGGDGGDRGGRWGWRWQRSSGSGAG</sequence>
<feature type="region of interest" description="Disordered" evidence="1">
    <location>
        <begin position="1"/>
        <end position="20"/>
    </location>
</feature>
<dbReference type="Gramene" id="TKW00058">
    <property type="protein sequence ID" value="TKW00058"/>
    <property type="gene ID" value="SEVIR_8G083933v2"/>
</dbReference>
<dbReference type="Proteomes" id="UP000298652">
    <property type="component" value="Chromosome 8"/>
</dbReference>
<evidence type="ECO:0000313" key="2">
    <source>
        <dbReference type="EMBL" id="TKW00058.1"/>
    </source>
</evidence>
<evidence type="ECO:0000313" key="3">
    <source>
        <dbReference type="Proteomes" id="UP000298652"/>
    </source>
</evidence>
<name>A0A4U6TD70_SETVI</name>
<dbReference type="EMBL" id="CM016559">
    <property type="protein sequence ID" value="TKW00058.1"/>
    <property type="molecule type" value="Genomic_DNA"/>
</dbReference>
<reference evidence="2" key="1">
    <citation type="submission" date="2019-03" db="EMBL/GenBank/DDBJ databases">
        <title>WGS assembly of Setaria viridis.</title>
        <authorList>
            <person name="Huang P."/>
            <person name="Jenkins J."/>
            <person name="Grimwood J."/>
            <person name="Barry K."/>
            <person name="Healey A."/>
            <person name="Mamidi S."/>
            <person name="Sreedasyam A."/>
            <person name="Shu S."/>
            <person name="Feldman M."/>
            <person name="Wu J."/>
            <person name="Yu Y."/>
            <person name="Chen C."/>
            <person name="Johnson J."/>
            <person name="Rokhsar D."/>
            <person name="Baxter I."/>
            <person name="Schmutz J."/>
            <person name="Brutnell T."/>
            <person name="Kellogg E."/>
        </authorList>
    </citation>
    <scope>NUCLEOTIDE SEQUENCE [LARGE SCALE GENOMIC DNA]</scope>
</reference>